<keyword evidence="3" id="KW-1185">Reference proteome</keyword>
<name>A0A8E2JL51_9PEZI</name>
<evidence type="ECO:0000259" key="1">
    <source>
        <dbReference type="Pfam" id="PF06985"/>
    </source>
</evidence>
<reference evidence="2 3" key="1">
    <citation type="journal article" date="2016" name="Nat. Commun.">
        <title>Ectomycorrhizal ecology is imprinted in the genome of the dominant symbiotic fungus Cenococcum geophilum.</title>
        <authorList>
            <consortium name="DOE Joint Genome Institute"/>
            <person name="Peter M."/>
            <person name="Kohler A."/>
            <person name="Ohm R.A."/>
            <person name="Kuo A."/>
            <person name="Krutzmann J."/>
            <person name="Morin E."/>
            <person name="Arend M."/>
            <person name="Barry K.W."/>
            <person name="Binder M."/>
            <person name="Choi C."/>
            <person name="Clum A."/>
            <person name="Copeland A."/>
            <person name="Grisel N."/>
            <person name="Haridas S."/>
            <person name="Kipfer T."/>
            <person name="LaButti K."/>
            <person name="Lindquist E."/>
            <person name="Lipzen A."/>
            <person name="Maire R."/>
            <person name="Meier B."/>
            <person name="Mihaltcheva S."/>
            <person name="Molinier V."/>
            <person name="Murat C."/>
            <person name="Poggeler S."/>
            <person name="Quandt C.A."/>
            <person name="Sperisen C."/>
            <person name="Tritt A."/>
            <person name="Tisserant E."/>
            <person name="Crous P.W."/>
            <person name="Henrissat B."/>
            <person name="Nehls U."/>
            <person name="Egli S."/>
            <person name="Spatafora J.W."/>
            <person name="Grigoriev I.V."/>
            <person name="Martin F.M."/>
        </authorList>
    </citation>
    <scope>NUCLEOTIDE SEQUENCE [LARGE SCALE GENOMIC DNA]</scope>
    <source>
        <strain evidence="2 3">CBS 207.34</strain>
    </source>
</reference>
<accession>A0A8E2JL51</accession>
<evidence type="ECO:0000313" key="3">
    <source>
        <dbReference type="Proteomes" id="UP000250140"/>
    </source>
</evidence>
<dbReference type="PANTHER" id="PTHR24148:SF64">
    <property type="entry name" value="HETEROKARYON INCOMPATIBILITY DOMAIN-CONTAINING PROTEIN"/>
    <property type="match status" value="1"/>
</dbReference>
<proteinExistence type="predicted"/>
<feature type="domain" description="Heterokaryon incompatibility" evidence="1">
    <location>
        <begin position="92"/>
        <end position="194"/>
    </location>
</feature>
<organism evidence="2 3">
    <name type="scientific">Glonium stellatum</name>
    <dbReference type="NCBI Taxonomy" id="574774"/>
    <lineage>
        <taxon>Eukaryota</taxon>
        <taxon>Fungi</taxon>
        <taxon>Dikarya</taxon>
        <taxon>Ascomycota</taxon>
        <taxon>Pezizomycotina</taxon>
        <taxon>Dothideomycetes</taxon>
        <taxon>Pleosporomycetidae</taxon>
        <taxon>Gloniales</taxon>
        <taxon>Gloniaceae</taxon>
        <taxon>Glonium</taxon>
    </lineage>
</organism>
<dbReference type="InterPro" id="IPR052895">
    <property type="entry name" value="HetReg/Transcr_Mod"/>
</dbReference>
<dbReference type="OrthoDB" id="2157530at2759"/>
<protein>
    <recommendedName>
        <fullName evidence="1">Heterokaryon incompatibility domain-containing protein</fullName>
    </recommendedName>
</protein>
<dbReference type="Pfam" id="PF06985">
    <property type="entry name" value="HET"/>
    <property type="match status" value="1"/>
</dbReference>
<dbReference type="EMBL" id="KV751136">
    <property type="protein sequence ID" value="OCL01415.1"/>
    <property type="molecule type" value="Genomic_DNA"/>
</dbReference>
<evidence type="ECO:0000313" key="2">
    <source>
        <dbReference type="EMBL" id="OCL01415.1"/>
    </source>
</evidence>
<dbReference type="AlphaFoldDB" id="A0A8E2JL51"/>
<dbReference type="InterPro" id="IPR010730">
    <property type="entry name" value="HET"/>
</dbReference>
<dbReference type="Proteomes" id="UP000250140">
    <property type="component" value="Unassembled WGS sequence"/>
</dbReference>
<gene>
    <name evidence="2" type="ORF">AOQ84DRAFT_403055</name>
</gene>
<dbReference type="PANTHER" id="PTHR24148">
    <property type="entry name" value="ANKYRIN REPEAT DOMAIN-CONTAINING PROTEIN 39 HOMOLOG-RELATED"/>
    <property type="match status" value="1"/>
</dbReference>
<sequence>MKPDERDVLLGSACARGPTHGRQRWRDQATKIAGATDGAFTVTGICKVVRNRLGPLKIRYQTSAKNILDAYKAYNQLTPQNPEVSAATYCYFCINQRDLTERALQPRLMRSIYRNALRVPIWIGEENESVSLAIEVIKKLAAIAFKNHGEPVCLQLLDSQLVSLGLPGQKSPHWNALRYFFRRPWFERAWIIQETANAAKLQVICGGRSLTWDDIVYTARCIHHPKSNLFATTETASLCEHIDFITQCRENSQQGIQMPLLELLHRSRRCNATDDRDKIYALYPLSNATSELGLPDPDYHKQAKQIYKETCAVLIRSSHSLNILSCAGAARDSHSHSLDLPSWVPDWNYKDRSTSLGMESGGAYNAGGTLQTPPHFSKDLSNITVEGKFTDCVDAIGDTLLPFHGSLRGENVNAVIRDWPNPTSTLQPGGKQERILDVFPDTNFQAEDTGVSGSKPRSISQFWNNEGQTNPGLFYHPGGRVTESRTLVAKLLYFRRVFRSSVLNVLGLASMSALPGDFVAVICGCKVLLVLWRRDDGHYVLVGESYAHGLMKGEAFCTTSSVAQIHAGLRNIKVGKITIV</sequence>